<keyword evidence="8" id="KW-0479">Metal-binding</keyword>
<evidence type="ECO:0000259" key="19">
    <source>
        <dbReference type="PROSITE" id="PS50865"/>
    </source>
</evidence>
<dbReference type="PANTHER" id="PTHR32523:SF8">
    <property type="entry name" value="DOLICHOL KINASE"/>
    <property type="match status" value="1"/>
</dbReference>
<keyword evidence="11" id="KW-0862">Zinc</keyword>
<comment type="caution">
    <text evidence="20">The sequence shown here is derived from an EMBL/GenBank/DDBJ whole genome shotgun (WGS) entry which is preliminary data.</text>
</comment>
<name>A0A8H6RWG6_MYCCL</name>
<evidence type="ECO:0000256" key="18">
    <source>
        <dbReference type="PROSITE-ProRule" id="PRU00134"/>
    </source>
</evidence>
<dbReference type="EC" id="2.7.1.182" evidence="16"/>
<dbReference type="PANTHER" id="PTHR32523">
    <property type="entry name" value="PHYTOL KINASE 1, CHLOROPLASTIC"/>
    <property type="match status" value="1"/>
</dbReference>
<dbReference type="InterPro" id="IPR002893">
    <property type="entry name" value="Znf_MYND"/>
</dbReference>
<dbReference type="GO" id="GO:0010276">
    <property type="term" value="F:phytol kinase activity"/>
    <property type="evidence" value="ECO:0007669"/>
    <property type="project" value="UniProtKB-EC"/>
</dbReference>
<evidence type="ECO:0000256" key="12">
    <source>
        <dbReference type="ARBA" id="ARBA00022946"/>
    </source>
</evidence>
<keyword evidence="21" id="KW-1185">Reference proteome</keyword>
<evidence type="ECO:0000256" key="9">
    <source>
        <dbReference type="ARBA" id="ARBA00022771"/>
    </source>
</evidence>
<accession>A0A8H6RWG6</accession>
<organism evidence="20 21">
    <name type="scientific">Mycena chlorophos</name>
    <name type="common">Agaric fungus</name>
    <name type="synonym">Agaricus chlorophos</name>
    <dbReference type="NCBI Taxonomy" id="658473"/>
    <lineage>
        <taxon>Eukaryota</taxon>
        <taxon>Fungi</taxon>
        <taxon>Dikarya</taxon>
        <taxon>Basidiomycota</taxon>
        <taxon>Agaricomycotina</taxon>
        <taxon>Agaricomycetes</taxon>
        <taxon>Agaricomycetidae</taxon>
        <taxon>Agaricales</taxon>
        <taxon>Marasmiineae</taxon>
        <taxon>Mycenaceae</taxon>
        <taxon>Mycena</taxon>
    </lineage>
</organism>
<evidence type="ECO:0000256" key="11">
    <source>
        <dbReference type="ARBA" id="ARBA00022833"/>
    </source>
</evidence>
<comment type="similarity">
    <text evidence="3">Belongs to the polyprenol kinase family.</text>
</comment>
<evidence type="ECO:0000256" key="15">
    <source>
        <dbReference type="ARBA" id="ARBA00024015"/>
    </source>
</evidence>
<dbReference type="AlphaFoldDB" id="A0A8H6RWG6"/>
<keyword evidence="9 18" id="KW-0863">Zinc-finger</keyword>
<keyword evidence="7" id="KW-0812">Transmembrane</keyword>
<feature type="domain" description="MYND-type" evidence="19">
    <location>
        <begin position="111"/>
        <end position="157"/>
    </location>
</feature>
<evidence type="ECO:0000256" key="1">
    <source>
        <dbReference type="ARBA" id="ARBA00004141"/>
    </source>
</evidence>
<keyword evidence="6" id="KW-0808">Transferase</keyword>
<keyword evidence="14" id="KW-0472">Membrane</keyword>
<evidence type="ECO:0000313" key="20">
    <source>
        <dbReference type="EMBL" id="KAF7288142.1"/>
    </source>
</evidence>
<dbReference type="Gene3D" id="6.10.140.2220">
    <property type="match status" value="1"/>
</dbReference>
<evidence type="ECO:0000256" key="17">
    <source>
        <dbReference type="ARBA" id="ARBA00048889"/>
    </source>
</evidence>
<reference evidence="20" key="1">
    <citation type="submission" date="2020-05" db="EMBL/GenBank/DDBJ databases">
        <title>Mycena genomes resolve the evolution of fungal bioluminescence.</title>
        <authorList>
            <person name="Tsai I.J."/>
        </authorList>
    </citation>
    <scope>NUCLEOTIDE SEQUENCE</scope>
    <source>
        <strain evidence="20">110903Hualien_Pintung</strain>
    </source>
</reference>
<sequence length="337" mass="38568">MEAFADPQEEHLRGRSHLYFARSVKAGLVETLEKLLNGLRTPQLDRELRTLIEGLLPRLTIYHSVLSELRPKRAVLSLSDDHPLRPIVDVFQVELEQALRRYDAYSTRSRLRACAEGTCQKILPPSSLKSCGGCGITLYCSGACQKRHWRAVHRRTCVALHEINSASVSRFGARNISFMRFLVMTAFKENKDPLTDELVRFLDGTQPRTNDAVRRAVVPIILFEFEGATPVNILFIQADTIPWLPIPLAYVELAQQYPGRIFLHLFVQRILVLHRDSSVERTKEEVKATKKYLHRHIFPFYVSGRCAEMYQLLRQSRGGVLQSLLDATMDEMMLGSY</sequence>
<evidence type="ECO:0000256" key="6">
    <source>
        <dbReference type="ARBA" id="ARBA00022679"/>
    </source>
</evidence>
<dbReference type="EMBL" id="JACAZE010000050">
    <property type="protein sequence ID" value="KAF7288142.1"/>
    <property type="molecule type" value="Genomic_DNA"/>
</dbReference>
<dbReference type="Proteomes" id="UP000613580">
    <property type="component" value="Unassembled WGS sequence"/>
</dbReference>
<dbReference type="InterPro" id="IPR039606">
    <property type="entry name" value="Phytol/farnesol_kinase"/>
</dbReference>
<protein>
    <recommendedName>
        <fullName evidence="16">phytol kinase</fullName>
        <ecNumber evidence="16">2.7.1.182</ecNumber>
    </recommendedName>
</protein>
<keyword evidence="13" id="KW-1133">Transmembrane helix</keyword>
<dbReference type="PROSITE" id="PS01360">
    <property type="entry name" value="ZF_MYND_1"/>
    <property type="match status" value="1"/>
</dbReference>
<comment type="pathway">
    <text evidence="15">Cofactor biosynthesis; tocopherol biosynthesis.</text>
</comment>
<keyword evidence="5" id="KW-0934">Plastid</keyword>
<dbReference type="SUPFAM" id="SSF144232">
    <property type="entry name" value="HIT/MYND zinc finger-like"/>
    <property type="match status" value="1"/>
</dbReference>
<evidence type="ECO:0000256" key="3">
    <source>
        <dbReference type="ARBA" id="ARBA00010794"/>
    </source>
</evidence>
<gene>
    <name evidence="20" type="ORF">HMN09_01423400</name>
</gene>
<evidence type="ECO:0000256" key="16">
    <source>
        <dbReference type="ARBA" id="ARBA00039024"/>
    </source>
</evidence>
<dbReference type="PROSITE" id="PS50865">
    <property type="entry name" value="ZF_MYND_2"/>
    <property type="match status" value="1"/>
</dbReference>
<evidence type="ECO:0000256" key="10">
    <source>
        <dbReference type="ARBA" id="ARBA00022777"/>
    </source>
</evidence>
<evidence type="ECO:0000256" key="14">
    <source>
        <dbReference type="ARBA" id="ARBA00023136"/>
    </source>
</evidence>
<keyword evidence="10" id="KW-0418">Kinase</keyword>
<evidence type="ECO:0000256" key="5">
    <source>
        <dbReference type="ARBA" id="ARBA00022640"/>
    </source>
</evidence>
<evidence type="ECO:0000313" key="21">
    <source>
        <dbReference type="Proteomes" id="UP000613580"/>
    </source>
</evidence>
<dbReference type="Pfam" id="PF01753">
    <property type="entry name" value="zf-MYND"/>
    <property type="match status" value="1"/>
</dbReference>
<proteinExistence type="inferred from homology"/>
<keyword evidence="4" id="KW-0150">Chloroplast</keyword>
<evidence type="ECO:0000256" key="2">
    <source>
        <dbReference type="ARBA" id="ARBA00004229"/>
    </source>
</evidence>
<dbReference type="GO" id="GO:0016020">
    <property type="term" value="C:membrane"/>
    <property type="evidence" value="ECO:0007669"/>
    <property type="project" value="UniProtKB-SubCell"/>
</dbReference>
<keyword evidence="12" id="KW-0809">Transit peptide</keyword>
<dbReference type="OrthoDB" id="3020423at2759"/>
<evidence type="ECO:0000256" key="4">
    <source>
        <dbReference type="ARBA" id="ARBA00022528"/>
    </source>
</evidence>
<evidence type="ECO:0000256" key="8">
    <source>
        <dbReference type="ARBA" id="ARBA00022723"/>
    </source>
</evidence>
<comment type="catalytic activity">
    <reaction evidence="17">
        <text>phytol + CTP = phytyl phosphate + CDP + H(+)</text>
        <dbReference type="Rhea" id="RHEA:38055"/>
        <dbReference type="ChEBI" id="CHEBI:15378"/>
        <dbReference type="ChEBI" id="CHEBI:17327"/>
        <dbReference type="ChEBI" id="CHEBI:37563"/>
        <dbReference type="ChEBI" id="CHEBI:58069"/>
        <dbReference type="ChEBI" id="CHEBI:75483"/>
        <dbReference type="EC" id="2.7.1.182"/>
    </reaction>
</comment>
<dbReference type="GO" id="GO:0008270">
    <property type="term" value="F:zinc ion binding"/>
    <property type="evidence" value="ECO:0007669"/>
    <property type="project" value="UniProtKB-KW"/>
</dbReference>
<evidence type="ECO:0000256" key="7">
    <source>
        <dbReference type="ARBA" id="ARBA00022692"/>
    </source>
</evidence>
<comment type="subcellular location">
    <subcellularLocation>
        <location evidence="1">Membrane</location>
        <topology evidence="1">Multi-pass membrane protein</topology>
    </subcellularLocation>
    <subcellularLocation>
        <location evidence="2">Plastid</location>
        <location evidence="2">Chloroplast</location>
    </subcellularLocation>
</comment>
<evidence type="ECO:0000256" key="13">
    <source>
        <dbReference type="ARBA" id="ARBA00022989"/>
    </source>
</evidence>